<evidence type="ECO:0000313" key="1">
    <source>
        <dbReference type="EMBL" id="MFC0425061.1"/>
    </source>
</evidence>
<name>A0ABV6K6I8_9LACO</name>
<protein>
    <submittedName>
        <fullName evidence="1">Uncharacterized protein</fullName>
    </submittedName>
</protein>
<reference evidence="1 2" key="1">
    <citation type="submission" date="2024-09" db="EMBL/GenBank/DDBJ databases">
        <authorList>
            <person name="Sun Q."/>
            <person name="Mori K."/>
        </authorList>
    </citation>
    <scope>NUCLEOTIDE SEQUENCE [LARGE SCALE GENOMIC DNA]</scope>
    <source>
        <strain evidence="1 2">TBRC 4575</strain>
    </source>
</reference>
<comment type="caution">
    <text evidence="1">The sequence shown here is derived from an EMBL/GenBank/DDBJ whole genome shotgun (WGS) entry which is preliminary data.</text>
</comment>
<organism evidence="1 2">
    <name type="scientific">Lactiplantibacillus plajomi</name>
    <dbReference type="NCBI Taxonomy" id="1457217"/>
    <lineage>
        <taxon>Bacteria</taxon>
        <taxon>Bacillati</taxon>
        <taxon>Bacillota</taxon>
        <taxon>Bacilli</taxon>
        <taxon>Lactobacillales</taxon>
        <taxon>Lactobacillaceae</taxon>
        <taxon>Lactiplantibacillus</taxon>
    </lineage>
</organism>
<accession>A0ABV6K6I8</accession>
<evidence type="ECO:0000313" key="2">
    <source>
        <dbReference type="Proteomes" id="UP001589855"/>
    </source>
</evidence>
<sequence>METNPFTAILPSASGLQKLTCGASDWTPADETVQAGDSYYWYELTQDGVHQWRLLASWPEQLSVTTMLPGGINTVLYVQNPVIEMLIDDWVGHFAPTREFTDPAGVRHRLWQVTEAPVNADLTETLAKITPRKTWLTTTSTPLVMLVADQEWAKFKQQPTIPEQLIKIQVNTD</sequence>
<dbReference type="Proteomes" id="UP001589855">
    <property type="component" value="Unassembled WGS sequence"/>
</dbReference>
<keyword evidence="2" id="KW-1185">Reference proteome</keyword>
<proteinExistence type="predicted"/>
<dbReference type="EMBL" id="JBHLUK010000077">
    <property type="protein sequence ID" value="MFC0425061.1"/>
    <property type="molecule type" value="Genomic_DNA"/>
</dbReference>
<gene>
    <name evidence="1" type="ORF">ACFFGS_13075</name>
</gene>
<dbReference type="RefSeq" id="WP_137643996.1">
    <property type="nucleotide sequence ID" value="NZ_BAABRM010000002.1"/>
</dbReference>